<dbReference type="EMBL" id="UYRX01000758">
    <property type="protein sequence ID" value="VDK85993.1"/>
    <property type="molecule type" value="Genomic_DNA"/>
</dbReference>
<dbReference type="Pfam" id="PF15043">
    <property type="entry name" value="CNRIP1"/>
    <property type="match status" value="1"/>
</dbReference>
<comment type="similarity">
    <text evidence="2">Belongs to the CNRIP family.</text>
</comment>
<sequence>VWFASSMPEDADSKIHRAANLPSSSSTAGFELQFKIRKYDTGDPITFKVDGERFGQTGERGVKSDIMLRTYKFRSEVIYKITVTTRPVIEFHALHIYGSDLELRAESIGGGVYSTEWNTTGSDVTLNRKREYITICLQGPGRILQRKLQAKFYRNDNSHADYGDKLEALIWKCAVDNEGNIVVVDEIVK</sequence>
<dbReference type="InterPro" id="IPR029204">
    <property type="entry name" value="CNRIP1"/>
</dbReference>
<dbReference type="STRING" id="42156.A0A3P6TRM3"/>
<feature type="non-terminal residue" evidence="5">
    <location>
        <position position="1"/>
    </location>
</feature>
<dbReference type="OMA" id="EFHVLHI"/>
<comment type="function">
    <text evidence="1">Suppresses cannabinoid receptor CNR1-mediated tonic inhibition of voltage-gated calcium channels.</text>
</comment>
<accession>A0A3P6TRM3</accession>
<proteinExistence type="inferred from homology"/>
<organism evidence="5 6">
    <name type="scientific">Litomosoides sigmodontis</name>
    <name type="common">Filarial nematode worm</name>
    <dbReference type="NCBI Taxonomy" id="42156"/>
    <lineage>
        <taxon>Eukaryota</taxon>
        <taxon>Metazoa</taxon>
        <taxon>Ecdysozoa</taxon>
        <taxon>Nematoda</taxon>
        <taxon>Chromadorea</taxon>
        <taxon>Rhabditida</taxon>
        <taxon>Spirurina</taxon>
        <taxon>Spiruromorpha</taxon>
        <taxon>Filarioidea</taxon>
        <taxon>Onchocercidae</taxon>
        <taxon>Litomosoides</taxon>
    </lineage>
</organism>
<name>A0A3P6TRM3_LITSI</name>
<evidence type="ECO:0000313" key="5">
    <source>
        <dbReference type="EMBL" id="VDK85993.1"/>
    </source>
</evidence>
<dbReference type="GO" id="GO:0005886">
    <property type="term" value="C:plasma membrane"/>
    <property type="evidence" value="ECO:0007669"/>
    <property type="project" value="TreeGrafter"/>
</dbReference>
<dbReference type="AlphaFoldDB" id="A0A3P6TRM3"/>
<keyword evidence="6" id="KW-1185">Reference proteome</keyword>
<comment type="subunit">
    <text evidence="4">Interacts with the cannabinoid receptor CNR1 (via C-terminus). Does not interact with cannabinoid receptor CNR2.</text>
</comment>
<dbReference type="GO" id="GO:0031718">
    <property type="term" value="F:type 1 cannabinoid receptor binding"/>
    <property type="evidence" value="ECO:0007669"/>
    <property type="project" value="TreeGrafter"/>
</dbReference>
<dbReference type="PANTHER" id="PTHR31952">
    <property type="entry name" value="CB1 CANNABINOID RECEPTOR-INTERACTING PROTEIN 1"/>
    <property type="match status" value="1"/>
</dbReference>
<gene>
    <name evidence="5" type="ORF">NLS_LOCUS7397</name>
</gene>
<evidence type="ECO:0000256" key="3">
    <source>
        <dbReference type="ARBA" id="ARBA00015651"/>
    </source>
</evidence>
<evidence type="ECO:0000256" key="4">
    <source>
        <dbReference type="ARBA" id="ARBA00026030"/>
    </source>
</evidence>
<reference evidence="5 6" key="1">
    <citation type="submission" date="2018-08" db="EMBL/GenBank/DDBJ databases">
        <authorList>
            <person name="Laetsch R D."/>
            <person name="Stevens L."/>
            <person name="Kumar S."/>
            <person name="Blaxter L. M."/>
        </authorList>
    </citation>
    <scope>NUCLEOTIDE SEQUENCE [LARGE SCALE GENOMIC DNA]</scope>
</reference>
<dbReference type="OrthoDB" id="5920443at2759"/>
<dbReference type="Proteomes" id="UP000277928">
    <property type="component" value="Unassembled WGS sequence"/>
</dbReference>
<dbReference type="PANTHER" id="PTHR31952:SF1">
    <property type="entry name" value="CB1 CANNABINOID RECEPTOR-INTERACTING PROTEIN 1"/>
    <property type="match status" value="1"/>
</dbReference>
<evidence type="ECO:0000313" key="6">
    <source>
        <dbReference type="Proteomes" id="UP000277928"/>
    </source>
</evidence>
<protein>
    <recommendedName>
        <fullName evidence="3">CB1 cannabinoid receptor-interacting protein 1</fullName>
    </recommendedName>
</protein>
<evidence type="ECO:0000256" key="2">
    <source>
        <dbReference type="ARBA" id="ARBA00007288"/>
    </source>
</evidence>
<evidence type="ECO:0000256" key="1">
    <source>
        <dbReference type="ARBA" id="ARBA00003884"/>
    </source>
</evidence>